<name>A0A7G9RK06_9BURK</name>
<sequence length="329" mass="35649">MSQTDISWAAHLSTLSAHHRKHGEALKPLVAQAAMHHAAGVSDFIFLPEQNGPSQFEDAAQIFDAAFAQMLLRKPLATEETPLLFVGYHVATRFTGSRFAQGFLLSDQAVYVQDDFSVLSDAPLPQAHALPHNAETAPAFVERLVQRFKDKAMFAKLGGTSPEQVLEQITVPLLAAVQAVLGYHRLNGSLQVAASEPISPTQFVATHGLGNTLLLGSDASASKKLAKVAGKFQIPAGETITLALADFPFLGGAWGTALTAQALYTRDLMENPLRLPLADVEPGTLRYSDDGKEMRVNGNTPLFFPNHIKAGVRDELLELLRQQLALLRR</sequence>
<evidence type="ECO:0000313" key="2">
    <source>
        <dbReference type="Proteomes" id="UP000515811"/>
    </source>
</evidence>
<accession>A0A7G9RK06</accession>
<dbReference type="AlphaFoldDB" id="A0A7G9RK06"/>
<proteinExistence type="predicted"/>
<dbReference type="EMBL" id="CP060714">
    <property type="protein sequence ID" value="QNN55931.1"/>
    <property type="molecule type" value="Genomic_DNA"/>
</dbReference>
<organism evidence="1 2">
    <name type="scientific">Diaphorobacter ruginosibacter</name>
    <dbReference type="NCBI Taxonomy" id="1715720"/>
    <lineage>
        <taxon>Bacteria</taxon>
        <taxon>Pseudomonadati</taxon>
        <taxon>Pseudomonadota</taxon>
        <taxon>Betaproteobacteria</taxon>
        <taxon>Burkholderiales</taxon>
        <taxon>Comamonadaceae</taxon>
        <taxon>Diaphorobacter</taxon>
    </lineage>
</organism>
<dbReference type="RefSeq" id="WP_187596203.1">
    <property type="nucleotide sequence ID" value="NZ_CP060714.1"/>
</dbReference>
<reference evidence="1 2" key="1">
    <citation type="submission" date="2020-08" db="EMBL/GenBank/DDBJ databases">
        <title>Genome sequence of Diaphorobacter ruginosibacter DSM 27467T.</title>
        <authorList>
            <person name="Hyun D.-W."/>
            <person name="Bae J.-W."/>
        </authorList>
    </citation>
    <scope>NUCLEOTIDE SEQUENCE [LARGE SCALE GENOMIC DNA]</scope>
    <source>
        <strain evidence="1 2">DSM 27467</strain>
    </source>
</reference>
<keyword evidence="2" id="KW-1185">Reference proteome</keyword>
<evidence type="ECO:0000313" key="1">
    <source>
        <dbReference type="EMBL" id="QNN55931.1"/>
    </source>
</evidence>
<gene>
    <name evidence="1" type="ORF">H9K76_15175</name>
</gene>
<protein>
    <submittedName>
        <fullName evidence="1">Uncharacterized protein</fullName>
    </submittedName>
</protein>
<dbReference type="Proteomes" id="UP000515811">
    <property type="component" value="Chromosome"/>
</dbReference>
<dbReference type="KEGG" id="drg:H9K76_15175"/>